<feature type="domain" description="Amino acid transporter transmembrane" evidence="9">
    <location>
        <begin position="14"/>
        <end position="418"/>
    </location>
</feature>
<dbReference type="EMBL" id="MU157883">
    <property type="protein sequence ID" value="KAF9525472.1"/>
    <property type="molecule type" value="Genomic_DNA"/>
</dbReference>
<organism evidence="10 11">
    <name type="scientific">Crepidotus variabilis</name>
    <dbReference type="NCBI Taxonomy" id="179855"/>
    <lineage>
        <taxon>Eukaryota</taxon>
        <taxon>Fungi</taxon>
        <taxon>Dikarya</taxon>
        <taxon>Basidiomycota</taxon>
        <taxon>Agaricomycotina</taxon>
        <taxon>Agaricomycetes</taxon>
        <taxon>Agaricomycetidae</taxon>
        <taxon>Agaricales</taxon>
        <taxon>Agaricineae</taxon>
        <taxon>Crepidotaceae</taxon>
        <taxon>Crepidotus</taxon>
    </lineage>
</organism>
<feature type="transmembrane region" description="Helical" evidence="8">
    <location>
        <begin position="130"/>
        <end position="149"/>
    </location>
</feature>
<dbReference type="GO" id="GO:0015179">
    <property type="term" value="F:L-amino acid transmembrane transporter activity"/>
    <property type="evidence" value="ECO:0007669"/>
    <property type="project" value="TreeGrafter"/>
</dbReference>
<dbReference type="PANTHER" id="PTHR22950:SF692">
    <property type="entry name" value="TRANSMEMBRANE AMINO ACID TRANSPORTER FAMILY PROTEIN"/>
    <property type="match status" value="1"/>
</dbReference>
<protein>
    <submittedName>
        <fullName evidence="10">Transmembrane amino acid transporter protein-domain-containing protein</fullName>
    </submittedName>
</protein>
<keyword evidence="4 8" id="KW-0812">Transmembrane</keyword>
<evidence type="ECO:0000313" key="10">
    <source>
        <dbReference type="EMBL" id="KAF9525472.1"/>
    </source>
</evidence>
<evidence type="ECO:0000313" key="11">
    <source>
        <dbReference type="Proteomes" id="UP000807306"/>
    </source>
</evidence>
<feature type="transmembrane region" description="Helical" evidence="8">
    <location>
        <begin position="398"/>
        <end position="418"/>
    </location>
</feature>
<comment type="caution">
    <text evidence="10">The sequence shown here is derived from an EMBL/GenBank/DDBJ whole genome shotgun (WGS) entry which is preliminary data.</text>
</comment>
<reference evidence="10" key="1">
    <citation type="submission" date="2020-11" db="EMBL/GenBank/DDBJ databases">
        <authorList>
            <consortium name="DOE Joint Genome Institute"/>
            <person name="Ahrendt S."/>
            <person name="Riley R."/>
            <person name="Andreopoulos W."/>
            <person name="Labutti K."/>
            <person name="Pangilinan J."/>
            <person name="Ruiz-Duenas F.J."/>
            <person name="Barrasa J.M."/>
            <person name="Sanchez-Garcia M."/>
            <person name="Camarero S."/>
            <person name="Miyauchi S."/>
            <person name="Serrano A."/>
            <person name="Linde D."/>
            <person name="Babiker R."/>
            <person name="Drula E."/>
            <person name="Ayuso-Fernandez I."/>
            <person name="Pacheco R."/>
            <person name="Padilla G."/>
            <person name="Ferreira P."/>
            <person name="Barriuso J."/>
            <person name="Kellner H."/>
            <person name="Castanera R."/>
            <person name="Alfaro M."/>
            <person name="Ramirez L."/>
            <person name="Pisabarro A.G."/>
            <person name="Kuo A."/>
            <person name="Tritt A."/>
            <person name="Lipzen A."/>
            <person name="He G."/>
            <person name="Yan M."/>
            <person name="Ng V."/>
            <person name="Cullen D."/>
            <person name="Martin F."/>
            <person name="Rosso M.-N."/>
            <person name="Henrissat B."/>
            <person name="Hibbett D."/>
            <person name="Martinez A.T."/>
            <person name="Grigoriev I.V."/>
        </authorList>
    </citation>
    <scope>NUCLEOTIDE SEQUENCE</scope>
    <source>
        <strain evidence="10">CBS 506.95</strain>
    </source>
</reference>
<dbReference type="Proteomes" id="UP000807306">
    <property type="component" value="Unassembled WGS sequence"/>
</dbReference>
<dbReference type="InterPro" id="IPR013057">
    <property type="entry name" value="AA_transpt_TM"/>
</dbReference>
<feature type="transmembrane region" description="Helical" evidence="8">
    <location>
        <begin position="273"/>
        <end position="293"/>
    </location>
</feature>
<feature type="transmembrane region" description="Helical" evidence="8">
    <location>
        <begin position="367"/>
        <end position="391"/>
    </location>
</feature>
<feature type="transmembrane region" description="Helical" evidence="8">
    <location>
        <begin position="230"/>
        <end position="253"/>
    </location>
</feature>
<name>A0A9P6EAG1_9AGAR</name>
<feature type="transmembrane region" description="Helical" evidence="8">
    <location>
        <begin position="154"/>
        <end position="173"/>
    </location>
</feature>
<evidence type="ECO:0000256" key="4">
    <source>
        <dbReference type="ARBA" id="ARBA00022692"/>
    </source>
</evidence>
<dbReference type="AlphaFoldDB" id="A0A9P6EAG1"/>
<feature type="transmembrane region" description="Helical" evidence="8">
    <location>
        <begin position="52"/>
        <end position="71"/>
    </location>
</feature>
<keyword evidence="6 8" id="KW-1133">Transmembrane helix</keyword>
<feature type="transmembrane region" description="Helical" evidence="8">
    <location>
        <begin position="341"/>
        <end position="361"/>
    </location>
</feature>
<keyword evidence="11" id="KW-1185">Reference proteome</keyword>
<gene>
    <name evidence="10" type="ORF">CPB83DRAFT_771930</name>
</gene>
<dbReference type="PANTHER" id="PTHR22950">
    <property type="entry name" value="AMINO ACID TRANSPORTER"/>
    <property type="match status" value="1"/>
</dbReference>
<keyword evidence="7 8" id="KW-0472">Membrane</keyword>
<proteinExistence type="inferred from homology"/>
<dbReference type="GO" id="GO:0005774">
    <property type="term" value="C:vacuolar membrane"/>
    <property type="evidence" value="ECO:0007669"/>
    <property type="project" value="TreeGrafter"/>
</dbReference>
<feature type="transmembrane region" description="Helical" evidence="8">
    <location>
        <begin position="92"/>
        <end position="115"/>
    </location>
</feature>
<dbReference type="Pfam" id="PF01490">
    <property type="entry name" value="Aa_trans"/>
    <property type="match status" value="1"/>
</dbReference>
<dbReference type="OrthoDB" id="655540at2759"/>
<evidence type="ECO:0000256" key="5">
    <source>
        <dbReference type="ARBA" id="ARBA00022970"/>
    </source>
</evidence>
<evidence type="ECO:0000259" key="9">
    <source>
        <dbReference type="Pfam" id="PF01490"/>
    </source>
</evidence>
<evidence type="ECO:0000256" key="2">
    <source>
        <dbReference type="ARBA" id="ARBA00008066"/>
    </source>
</evidence>
<evidence type="ECO:0000256" key="7">
    <source>
        <dbReference type="ARBA" id="ARBA00023136"/>
    </source>
</evidence>
<feature type="transmembrane region" description="Helical" evidence="8">
    <location>
        <begin position="193"/>
        <end position="218"/>
    </location>
</feature>
<evidence type="ECO:0000256" key="3">
    <source>
        <dbReference type="ARBA" id="ARBA00022448"/>
    </source>
</evidence>
<evidence type="ECO:0000256" key="6">
    <source>
        <dbReference type="ARBA" id="ARBA00022989"/>
    </source>
</evidence>
<keyword evidence="5" id="KW-0029">Amino-acid transport</keyword>
<evidence type="ECO:0000256" key="8">
    <source>
        <dbReference type="SAM" id="Phobius"/>
    </source>
</evidence>
<comment type="similarity">
    <text evidence="2">Belongs to the amino acid/polyamine transporter 2 family.</text>
</comment>
<keyword evidence="3" id="KW-0813">Transport</keyword>
<accession>A0A9P6EAG1</accession>
<evidence type="ECO:0000256" key="1">
    <source>
        <dbReference type="ARBA" id="ARBA00004141"/>
    </source>
</evidence>
<feature type="transmembrane region" description="Helical" evidence="8">
    <location>
        <begin position="21"/>
        <end position="46"/>
    </location>
</feature>
<sequence length="419" mass="45423">MRSSKSIRPSCNGQSTFGQTLFNSTAMLVGLGMLSEPLAFAYAGWIVGTFLIFSYAFVACYTAKILARLILADPRIRSYSDIGRKAFGSRATPMISFLFCLELFSVSVVLVTLFGDSLHSLMPQYSSNFYKAWGTILLIPMVFLPLSLLSYTSILGILSTITLVIVIFIDGLSKKEGPGSLFSPQPTNLSTQGVVPLGVAFGLFMAGFSGHAVIPSLARDMADPSQFDTMVNWSFIIATCIYTIIGYVGYLMFGNNVSDEVSIDLLATPGYNSSLNTLCLWLLVVTPFSKFGLNNQPLNATIEILIGLDSPITSPEHLAEEPDRLSGTIPKYSTLLHRKRLLSVLQRIVVTSLSVTASISIPNFSSMMAFLGSFSAFTICIIGPILAKVLIEGNCSRFDIVVLFVGSIMVIWGTIAAFI</sequence>
<comment type="subcellular location">
    <subcellularLocation>
        <location evidence="1">Membrane</location>
        <topology evidence="1">Multi-pass membrane protein</topology>
    </subcellularLocation>
</comment>